<sequence length="70" mass="7502">MARFRISCLRSLHSSSFLYCSSLSAALACVLPLDGADIFKSVVIMLPEARCSVRISSSSSLLMTISSSLN</sequence>
<organism evidence="2">
    <name type="scientific">Ixodes ricinus</name>
    <name type="common">Common tick</name>
    <name type="synonym">Acarus ricinus</name>
    <dbReference type="NCBI Taxonomy" id="34613"/>
    <lineage>
        <taxon>Eukaryota</taxon>
        <taxon>Metazoa</taxon>
        <taxon>Ecdysozoa</taxon>
        <taxon>Arthropoda</taxon>
        <taxon>Chelicerata</taxon>
        <taxon>Arachnida</taxon>
        <taxon>Acari</taxon>
        <taxon>Parasitiformes</taxon>
        <taxon>Ixodida</taxon>
        <taxon>Ixodoidea</taxon>
        <taxon>Ixodidae</taxon>
        <taxon>Ixodinae</taxon>
        <taxon>Ixodes</taxon>
    </lineage>
</organism>
<name>A0A6B0TS57_IXORI</name>
<dbReference type="PROSITE" id="PS51257">
    <property type="entry name" value="PROKAR_LIPOPROTEIN"/>
    <property type="match status" value="1"/>
</dbReference>
<feature type="chain" id="PRO_5025386442" evidence="1">
    <location>
        <begin position="29"/>
        <end position="70"/>
    </location>
</feature>
<reference evidence="2" key="1">
    <citation type="submission" date="2019-12" db="EMBL/GenBank/DDBJ databases">
        <title>An insight into the sialome of adult female Ixodes ricinus ticks feeding for 6 days.</title>
        <authorList>
            <person name="Perner J."/>
            <person name="Ribeiro J.M.C."/>
        </authorList>
    </citation>
    <scope>NUCLEOTIDE SEQUENCE</scope>
    <source>
        <strain evidence="2">Semi-engorged</strain>
        <tissue evidence="2">Salivary glands</tissue>
    </source>
</reference>
<dbReference type="AlphaFoldDB" id="A0A6B0TS57"/>
<accession>A0A6B0TS57</accession>
<dbReference type="EMBL" id="GIFC01000636">
    <property type="protein sequence ID" value="MXU82719.1"/>
    <property type="molecule type" value="Transcribed_RNA"/>
</dbReference>
<protein>
    <submittedName>
        <fullName evidence="2">Putative secreted protein</fullName>
    </submittedName>
</protein>
<evidence type="ECO:0000256" key="1">
    <source>
        <dbReference type="SAM" id="SignalP"/>
    </source>
</evidence>
<feature type="signal peptide" evidence="1">
    <location>
        <begin position="1"/>
        <end position="28"/>
    </location>
</feature>
<proteinExistence type="predicted"/>
<evidence type="ECO:0000313" key="2">
    <source>
        <dbReference type="EMBL" id="MXU82719.1"/>
    </source>
</evidence>
<keyword evidence="1" id="KW-0732">Signal</keyword>